<proteinExistence type="inferred from homology"/>
<dbReference type="GO" id="GO:1990904">
    <property type="term" value="C:ribonucleoprotein complex"/>
    <property type="evidence" value="ECO:0007669"/>
    <property type="project" value="UniProtKB-KW"/>
</dbReference>
<evidence type="ECO:0000313" key="5">
    <source>
        <dbReference type="Proteomes" id="UP000515150"/>
    </source>
</evidence>
<dbReference type="GeneID" id="114857329"/>
<dbReference type="InParanoid" id="A0A6P7MV64"/>
<feature type="domain" description="Large ribosomal subunit protein uL4 C-terminal" evidence="4">
    <location>
        <begin position="74"/>
        <end position="107"/>
    </location>
</feature>
<evidence type="ECO:0000313" key="6">
    <source>
        <dbReference type="RefSeq" id="XP_029009544.3"/>
    </source>
</evidence>
<name>A0A6P7MV64_BETSP</name>
<dbReference type="Pfam" id="PF00573">
    <property type="entry name" value="Ribosomal_L4"/>
    <property type="match status" value="1"/>
</dbReference>
<dbReference type="RefSeq" id="XP_029009544.3">
    <property type="nucleotide sequence ID" value="XM_029153711.3"/>
</dbReference>
<dbReference type="InterPro" id="IPR045240">
    <property type="entry name" value="Ribosomal_uL4_euk/arch"/>
</dbReference>
<dbReference type="Proteomes" id="UP000515150">
    <property type="component" value="Chromosome 6"/>
</dbReference>
<comment type="similarity">
    <text evidence="1">Belongs to the universal ribosomal protein uL4 family.</text>
</comment>
<protein>
    <submittedName>
        <fullName evidence="6">60S ribosomal protein L4-like</fullName>
    </submittedName>
</protein>
<accession>A0A6P7MV64</accession>
<evidence type="ECO:0000256" key="2">
    <source>
        <dbReference type="ARBA" id="ARBA00022980"/>
    </source>
</evidence>
<dbReference type="GO" id="GO:0003735">
    <property type="term" value="F:structural constituent of ribosome"/>
    <property type="evidence" value="ECO:0007669"/>
    <property type="project" value="InterPro"/>
</dbReference>
<gene>
    <name evidence="6" type="primary">LOC114857329</name>
</gene>
<evidence type="ECO:0000259" key="4">
    <source>
        <dbReference type="Pfam" id="PF14374"/>
    </source>
</evidence>
<evidence type="ECO:0000256" key="1">
    <source>
        <dbReference type="ARBA" id="ARBA00010528"/>
    </source>
</evidence>
<keyword evidence="3" id="KW-0687">Ribonucleoprotein</keyword>
<dbReference type="Gene3D" id="3.40.1370.10">
    <property type="match status" value="1"/>
</dbReference>
<keyword evidence="2" id="KW-0689">Ribosomal protein</keyword>
<sequence length="111" mass="12712">MSIAGLCIIYNKDAGVTKAFRNVPGITLQNVNQLNLLRLAPGGHVGRFCIWTESAFRKLDELYGTWRKHSTLKKDYNLPMHKMTNTDLTRMLKSEVIQKALRAPNKKLQNR</sequence>
<organism evidence="5 6">
    <name type="scientific">Betta splendens</name>
    <name type="common">Siamese fighting fish</name>
    <dbReference type="NCBI Taxonomy" id="158456"/>
    <lineage>
        <taxon>Eukaryota</taxon>
        <taxon>Metazoa</taxon>
        <taxon>Chordata</taxon>
        <taxon>Craniata</taxon>
        <taxon>Vertebrata</taxon>
        <taxon>Euteleostomi</taxon>
        <taxon>Actinopterygii</taxon>
        <taxon>Neopterygii</taxon>
        <taxon>Teleostei</taxon>
        <taxon>Neoteleostei</taxon>
        <taxon>Acanthomorphata</taxon>
        <taxon>Anabantaria</taxon>
        <taxon>Anabantiformes</taxon>
        <taxon>Anabantoidei</taxon>
        <taxon>Osphronemidae</taxon>
        <taxon>Betta</taxon>
    </lineage>
</organism>
<dbReference type="Pfam" id="PF14374">
    <property type="entry name" value="Ribos_L4_asso_C"/>
    <property type="match status" value="1"/>
</dbReference>
<dbReference type="PANTHER" id="PTHR19431">
    <property type="entry name" value="60S RIBOSOMAL PROTEIN L4"/>
    <property type="match status" value="1"/>
</dbReference>
<keyword evidence="5" id="KW-1185">Reference proteome</keyword>
<dbReference type="GO" id="GO:0006412">
    <property type="term" value="P:translation"/>
    <property type="evidence" value="ECO:0007669"/>
    <property type="project" value="InterPro"/>
</dbReference>
<dbReference type="InterPro" id="IPR002136">
    <property type="entry name" value="Ribosomal_uL4"/>
</dbReference>
<dbReference type="GO" id="GO:0005840">
    <property type="term" value="C:ribosome"/>
    <property type="evidence" value="ECO:0007669"/>
    <property type="project" value="UniProtKB-KW"/>
</dbReference>
<dbReference type="OrthoDB" id="10259785at2759"/>
<dbReference type="AlphaFoldDB" id="A0A6P7MV64"/>
<dbReference type="SUPFAM" id="SSF52166">
    <property type="entry name" value="Ribosomal protein L4"/>
    <property type="match status" value="1"/>
</dbReference>
<reference evidence="6" key="1">
    <citation type="submission" date="2025-08" db="UniProtKB">
        <authorList>
            <consortium name="RefSeq"/>
        </authorList>
    </citation>
    <scope>IDENTIFICATION</scope>
</reference>
<evidence type="ECO:0000256" key="3">
    <source>
        <dbReference type="ARBA" id="ARBA00023274"/>
    </source>
</evidence>
<dbReference type="KEGG" id="bspl:114857329"/>
<dbReference type="InterPro" id="IPR025755">
    <property type="entry name" value="Ribos_uL4_C_dom"/>
</dbReference>
<dbReference type="InterPro" id="IPR023574">
    <property type="entry name" value="Ribosomal_uL4_dom_sf"/>
</dbReference>